<reference evidence="1" key="1">
    <citation type="submission" date="2023-03" db="EMBL/GenBank/DDBJ databases">
        <authorList>
            <person name="Julca I."/>
        </authorList>
    </citation>
    <scope>NUCLEOTIDE SEQUENCE</scope>
</reference>
<name>A0AAV1E3H5_OLDCO</name>
<dbReference type="Proteomes" id="UP001161247">
    <property type="component" value="Chromosome 8"/>
</dbReference>
<organism evidence="1 2">
    <name type="scientific">Oldenlandia corymbosa var. corymbosa</name>
    <dbReference type="NCBI Taxonomy" id="529605"/>
    <lineage>
        <taxon>Eukaryota</taxon>
        <taxon>Viridiplantae</taxon>
        <taxon>Streptophyta</taxon>
        <taxon>Embryophyta</taxon>
        <taxon>Tracheophyta</taxon>
        <taxon>Spermatophyta</taxon>
        <taxon>Magnoliopsida</taxon>
        <taxon>eudicotyledons</taxon>
        <taxon>Gunneridae</taxon>
        <taxon>Pentapetalae</taxon>
        <taxon>asterids</taxon>
        <taxon>lamiids</taxon>
        <taxon>Gentianales</taxon>
        <taxon>Rubiaceae</taxon>
        <taxon>Rubioideae</taxon>
        <taxon>Spermacoceae</taxon>
        <taxon>Hedyotis-Oldenlandia complex</taxon>
        <taxon>Oldenlandia</taxon>
    </lineage>
</organism>
<evidence type="ECO:0000313" key="1">
    <source>
        <dbReference type="EMBL" id="CAI9114671.1"/>
    </source>
</evidence>
<dbReference type="InterPro" id="IPR032675">
    <property type="entry name" value="LRR_dom_sf"/>
</dbReference>
<gene>
    <name evidence="1" type="ORF">OLC1_LOCUS21349</name>
</gene>
<dbReference type="InterPro" id="IPR053772">
    <property type="entry name" value="At1g61320/At1g61330-like"/>
</dbReference>
<evidence type="ECO:0000313" key="2">
    <source>
        <dbReference type="Proteomes" id="UP001161247"/>
    </source>
</evidence>
<dbReference type="Gene3D" id="3.80.10.10">
    <property type="entry name" value="Ribonuclease Inhibitor"/>
    <property type="match status" value="1"/>
</dbReference>
<dbReference type="AlphaFoldDB" id="A0AAV1E3H5"/>
<dbReference type="PANTHER" id="PTHR34145">
    <property type="entry name" value="OS02G0105600 PROTEIN"/>
    <property type="match status" value="1"/>
</dbReference>
<proteinExistence type="predicted"/>
<dbReference type="PANTHER" id="PTHR34145:SF68">
    <property type="entry name" value="FBD DOMAIN-CONTAINING PROTEIN"/>
    <property type="match status" value="1"/>
</dbReference>
<accession>A0AAV1E3H5</accession>
<sequence length="399" mass="44869">MPGIDKLLLCFNLLKSIDLDFNQSSNYNGLAVWARGVEVPTAFLARWPPGTLQSLKDFLDGREGGISFSTQEDAAKTSIFSKSWPDLWLDVDRLDFESRKMWKAIEDDEHPDYERFLESNCQKRVHMLELDLSAYDGMVAYICYDFSLNLLGLTNGNSFALPLPNSYGHGINSDALSFGCNSLRTLAFKGVNVSREVLEFFLHNCPFLEHLGVEISDDLENFKVTTWFKNVPMLVDVFIGGLVYGMLGLFDRVISWLACCLSRLEALTVDIKTFGLIKGKNTNVVFPQLKQLSFQVSEPSNRSLISYTYLMRAFPNLEKFILKAVGNFNVKTRGLIGVLVPGVEVEAEVPQASVFKFTKTNELILPWGFAMKMRNSKLSGIVFEGGIRGRASHRKECEG</sequence>
<protein>
    <submittedName>
        <fullName evidence="1">OLC1v1015444C1</fullName>
    </submittedName>
</protein>
<keyword evidence="2" id="KW-1185">Reference proteome</keyword>
<dbReference type="EMBL" id="OX459125">
    <property type="protein sequence ID" value="CAI9114671.1"/>
    <property type="molecule type" value="Genomic_DNA"/>
</dbReference>